<dbReference type="AlphaFoldDB" id="A0A521DZK1"/>
<gene>
    <name evidence="1" type="ORF">SAMN06264849_10775</name>
</gene>
<proteinExistence type="predicted"/>
<keyword evidence="2" id="KW-1185">Reference proteome</keyword>
<accession>A0A521DZK1</accession>
<sequence length="222" mass="26136">MVKKILFLVTGMVFVFHFTWTALYNLPLNPVKLKYSSVISGYIEPLFTQNWRLFAPDPVTEKNRIYVRLKLKEESGKIRKTGWIDLTTFMIEKNQKNRFTPYNRLVRIQRGAVTAMTRKNDIVYELKDKVKEKKLDEKKYKDIIQSDSDDLRVKLGKKMLNRYAQAYAKSLYPTATIEESQVLIKRISSVPYSKRNKSDYTPKETVTNLEWTPYQSDVAPIF</sequence>
<evidence type="ECO:0000313" key="2">
    <source>
        <dbReference type="Proteomes" id="UP000315636"/>
    </source>
</evidence>
<dbReference type="Pfam" id="PF19136">
    <property type="entry name" value="DUF5819"/>
    <property type="match status" value="1"/>
</dbReference>
<organism evidence="1 2">
    <name type="scientific">Melghirimyces algeriensis</name>
    <dbReference type="NCBI Taxonomy" id="910412"/>
    <lineage>
        <taxon>Bacteria</taxon>
        <taxon>Bacillati</taxon>
        <taxon>Bacillota</taxon>
        <taxon>Bacilli</taxon>
        <taxon>Bacillales</taxon>
        <taxon>Thermoactinomycetaceae</taxon>
        <taxon>Melghirimyces</taxon>
    </lineage>
</organism>
<dbReference type="InterPro" id="IPR043857">
    <property type="entry name" value="DUF5819"/>
</dbReference>
<protein>
    <submittedName>
        <fullName evidence="1">Uncharacterized protein</fullName>
    </submittedName>
</protein>
<evidence type="ECO:0000313" key="1">
    <source>
        <dbReference type="EMBL" id="SMO77153.1"/>
    </source>
</evidence>
<reference evidence="1 2" key="1">
    <citation type="submission" date="2017-05" db="EMBL/GenBank/DDBJ databases">
        <authorList>
            <person name="Varghese N."/>
            <person name="Submissions S."/>
        </authorList>
    </citation>
    <scope>NUCLEOTIDE SEQUENCE [LARGE SCALE GENOMIC DNA]</scope>
    <source>
        <strain evidence="1 2">DSM 45474</strain>
    </source>
</reference>
<dbReference type="RefSeq" id="WP_185956245.1">
    <property type="nucleotide sequence ID" value="NZ_FXTI01000007.1"/>
</dbReference>
<dbReference type="Proteomes" id="UP000315636">
    <property type="component" value="Unassembled WGS sequence"/>
</dbReference>
<dbReference type="EMBL" id="FXTI01000007">
    <property type="protein sequence ID" value="SMO77153.1"/>
    <property type="molecule type" value="Genomic_DNA"/>
</dbReference>
<name>A0A521DZK1_9BACL</name>